<dbReference type="Proteomes" id="UP000685013">
    <property type="component" value="Chromosome 12"/>
</dbReference>
<proteinExistence type="predicted"/>
<feature type="domain" description="DPH-type MB" evidence="2">
    <location>
        <begin position="406"/>
        <end position="485"/>
    </location>
</feature>
<dbReference type="AlphaFoldDB" id="A0AAV6MRD6"/>
<dbReference type="SMART" id="SM00271">
    <property type="entry name" value="DnaJ"/>
    <property type="match status" value="1"/>
</dbReference>
<name>A0AAV6MRD6_9ROSI</name>
<dbReference type="CDD" id="cd06257">
    <property type="entry name" value="DnaJ"/>
    <property type="match status" value="1"/>
</dbReference>
<dbReference type="InterPro" id="IPR007872">
    <property type="entry name" value="DPH_MB_dom"/>
</dbReference>
<accession>A0AAV6MRD6</accession>
<evidence type="ECO:0000259" key="1">
    <source>
        <dbReference type="PROSITE" id="PS50076"/>
    </source>
</evidence>
<dbReference type="PROSITE" id="PS51074">
    <property type="entry name" value="DPH_MB"/>
    <property type="match status" value="1"/>
</dbReference>
<dbReference type="PANTHER" id="PTHR33344">
    <property type="entry name" value="OS02G0761600 PROTEIN"/>
    <property type="match status" value="1"/>
</dbReference>
<dbReference type="Pfam" id="PF05207">
    <property type="entry name" value="Zn_ribbon_CSL"/>
    <property type="match status" value="1"/>
</dbReference>
<evidence type="ECO:0008006" key="5">
    <source>
        <dbReference type="Google" id="ProtNLM"/>
    </source>
</evidence>
<dbReference type="InterPro" id="IPR001623">
    <property type="entry name" value="DnaJ_domain"/>
</dbReference>
<reference evidence="3 4" key="1">
    <citation type="journal article" date="2021" name="Hortic Res">
        <title>The domestication of Cucurbita argyrosperma as revealed by the genome of its wild relative.</title>
        <authorList>
            <person name="Barrera-Redondo J."/>
            <person name="Sanchez-de la Vega G."/>
            <person name="Aguirre-Liguori J.A."/>
            <person name="Castellanos-Morales G."/>
            <person name="Gutierrez-Guerrero Y.T."/>
            <person name="Aguirre-Dugua X."/>
            <person name="Aguirre-Planter E."/>
            <person name="Tenaillon M.I."/>
            <person name="Lira-Saade R."/>
            <person name="Eguiarte L.E."/>
        </authorList>
    </citation>
    <scope>NUCLEOTIDE SEQUENCE [LARGE SCALE GENOMIC DNA]</scope>
    <source>
        <strain evidence="3">JBR-2021</strain>
    </source>
</reference>
<keyword evidence="4" id="KW-1185">Reference proteome</keyword>
<organism evidence="3 4">
    <name type="scientific">Cucurbita argyrosperma subsp. sororia</name>
    <dbReference type="NCBI Taxonomy" id="37648"/>
    <lineage>
        <taxon>Eukaryota</taxon>
        <taxon>Viridiplantae</taxon>
        <taxon>Streptophyta</taxon>
        <taxon>Embryophyta</taxon>
        <taxon>Tracheophyta</taxon>
        <taxon>Spermatophyta</taxon>
        <taxon>Magnoliopsida</taxon>
        <taxon>eudicotyledons</taxon>
        <taxon>Gunneridae</taxon>
        <taxon>Pentapetalae</taxon>
        <taxon>rosids</taxon>
        <taxon>fabids</taxon>
        <taxon>Cucurbitales</taxon>
        <taxon>Cucurbitaceae</taxon>
        <taxon>Cucurbiteae</taxon>
        <taxon>Cucurbita</taxon>
    </lineage>
</organism>
<sequence length="494" mass="55863">MAKVEWGYQGRVVKYTPDQIRKMEQFIRIRRASKPVELIKFVKELKEFSQEETVNELPQPLKQKITEEILLKLRSSNTSSNSTQQREAVESWRKEKLEEARKLITEQTIENSTLSSEDAGILVKALETDWAVLAEEIGVWIPAEIFNREHDDKPEDADEFDGEVLPGRPLPPECNAELHTDYGGAAVRWGLTHHKQSAADCCQACLDHVKRAQPGGRKCNIWVYCPSETGCHSPDIYEHKYMECWLKYAETPKLNFKTYYPQSYRNSHPTAPLIVPWPSIVTPTPRSVALSAVAAFLLHRSSTFRRSQKLKPLQMSSSSGSIGETYYDVLSLREDASYDEIRASYRSALLNFHPDKLQAMCQKSHPDDVVGERYFKVQKAWEVLGSSMSRAAYDRELQAAKGDAMGAESIGLEDMAVEDKGEVVELFYQCRCGDYFFIDSVELEEMGYPMLRIGSKISLRTFDALPASIVLPCGSCSLKVRLLIDSGSCASIDC</sequence>
<dbReference type="PANTHER" id="PTHR33344:SF1">
    <property type="entry name" value="OS06G0214100 PROTEIN"/>
    <property type="match status" value="1"/>
</dbReference>
<dbReference type="EMBL" id="JAGKQH010000012">
    <property type="protein sequence ID" value="KAG6585651.1"/>
    <property type="molecule type" value="Genomic_DNA"/>
</dbReference>
<dbReference type="PROSITE" id="PS50076">
    <property type="entry name" value="DNAJ_2"/>
    <property type="match status" value="1"/>
</dbReference>
<evidence type="ECO:0000313" key="4">
    <source>
        <dbReference type="Proteomes" id="UP000685013"/>
    </source>
</evidence>
<protein>
    <recommendedName>
        <fullName evidence="5">DNAJ heat shock N-terminal domain-containing protein</fullName>
    </recommendedName>
</protein>
<evidence type="ECO:0000313" key="3">
    <source>
        <dbReference type="EMBL" id="KAG6585651.1"/>
    </source>
</evidence>
<feature type="non-terminal residue" evidence="3">
    <location>
        <position position="1"/>
    </location>
</feature>
<dbReference type="Pfam" id="PF00226">
    <property type="entry name" value="DnaJ"/>
    <property type="match status" value="1"/>
</dbReference>
<comment type="caution">
    <text evidence="3">The sequence shown here is derived from an EMBL/GenBank/DDBJ whole genome shotgun (WGS) entry which is preliminary data.</text>
</comment>
<feature type="domain" description="J" evidence="1">
    <location>
        <begin position="325"/>
        <end position="397"/>
    </location>
</feature>
<evidence type="ECO:0000259" key="2">
    <source>
        <dbReference type="PROSITE" id="PS51074"/>
    </source>
</evidence>
<gene>
    <name evidence="3" type="ORF">SDJN03_18384</name>
</gene>